<sequence length="140" mass="16074">MQWALGAEDLRVYNQKICLSSVYPYPVAPSQGTHVSSRNIRRRLAEGCLESRHPLGVLPLLPTHLHLRCEWCRGRGNWTAAEWSQVVFSDDSRFNLSSDDNRIRAWRPPNERLNPAFELQQHTFPTAGVMVWGTIAYNTQ</sequence>
<gene>
    <name evidence="1" type="primary">NCL1_17827</name>
    <name evidence="1" type="ORF">TNCV_20431</name>
</gene>
<proteinExistence type="predicted"/>
<name>A0A8X6UYX6_TRICX</name>
<protein>
    <submittedName>
        <fullName evidence="1">Transposable element Tcb1 transposase</fullName>
    </submittedName>
</protein>
<comment type="caution">
    <text evidence="1">The sequence shown here is derived from an EMBL/GenBank/DDBJ whole genome shotgun (WGS) entry which is preliminary data.</text>
</comment>
<evidence type="ECO:0000313" key="2">
    <source>
        <dbReference type="Proteomes" id="UP000887159"/>
    </source>
</evidence>
<reference evidence="1" key="1">
    <citation type="submission" date="2020-08" db="EMBL/GenBank/DDBJ databases">
        <title>Multicomponent nature underlies the extraordinary mechanical properties of spider dragline silk.</title>
        <authorList>
            <person name="Kono N."/>
            <person name="Nakamura H."/>
            <person name="Mori M."/>
            <person name="Yoshida Y."/>
            <person name="Ohtoshi R."/>
            <person name="Malay A.D."/>
            <person name="Moran D.A.P."/>
            <person name="Tomita M."/>
            <person name="Numata K."/>
            <person name="Arakawa K."/>
        </authorList>
    </citation>
    <scope>NUCLEOTIDE SEQUENCE</scope>
</reference>
<organism evidence="1 2">
    <name type="scientific">Trichonephila clavipes</name>
    <name type="common">Golden silk orbweaver</name>
    <name type="synonym">Nephila clavipes</name>
    <dbReference type="NCBI Taxonomy" id="2585209"/>
    <lineage>
        <taxon>Eukaryota</taxon>
        <taxon>Metazoa</taxon>
        <taxon>Ecdysozoa</taxon>
        <taxon>Arthropoda</taxon>
        <taxon>Chelicerata</taxon>
        <taxon>Arachnida</taxon>
        <taxon>Araneae</taxon>
        <taxon>Araneomorphae</taxon>
        <taxon>Entelegynae</taxon>
        <taxon>Araneoidea</taxon>
        <taxon>Nephilidae</taxon>
        <taxon>Trichonephila</taxon>
    </lineage>
</organism>
<dbReference type="GO" id="GO:0003676">
    <property type="term" value="F:nucleic acid binding"/>
    <property type="evidence" value="ECO:0007669"/>
    <property type="project" value="InterPro"/>
</dbReference>
<dbReference type="Proteomes" id="UP000887159">
    <property type="component" value="Unassembled WGS sequence"/>
</dbReference>
<evidence type="ECO:0000313" key="1">
    <source>
        <dbReference type="EMBL" id="GFX89147.1"/>
    </source>
</evidence>
<accession>A0A8X6UYX6</accession>
<dbReference type="EMBL" id="BMAU01021068">
    <property type="protein sequence ID" value="GFX89147.1"/>
    <property type="molecule type" value="Genomic_DNA"/>
</dbReference>
<dbReference type="InterPro" id="IPR036397">
    <property type="entry name" value="RNaseH_sf"/>
</dbReference>
<dbReference type="Gene3D" id="3.30.420.10">
    <property type="entry name" value="Ribonuclease H-like superfamily/Ribonuclease H"/>
    <property type="match status" value="1"/>
</dbReference>
<keyword evidence="2" id="KW-1185">Reference proteome</keyword>
<dbReference type="AlphaFoldDB" id="A0A8X6UYX6"/>